<keyword evidence="2" id="KW-1185">Reference proteome</keyword>
<sequence>MVQKILTSCRNLHELENFHKNRRQSEPSITLQECLIDGKYSSYSALVLTCSNFYDLYAIKFSIVSSYYEIQGF</sequence>
<reference evidence="1" key="2">
    <citation type="submission" date="2020-05" db="UniProtKB">
        <authorList>
            <consortium name="EnsemblMetazoa"/>
        </authorList>
    </citation>
    <scope>IDENTIFICATION</scope>
    <source>
        <strain evidence="1">IAEA</strain>
    </source>
</reference>
<dbReference type="EnsemblMetazoa" id="GPPI015038-RA">
    <property type="protein sequence ID" value="GPPI015038-PA"/>
    <property type="gene ID" value="GPPI015038"/>
</dbReference>
<evidence type="ECO:0000313" key="1">
    <source>
        <dbReference type="EnsemblMetazoa" id="GPPI015038-PA"/>
    </source>
</evidence>
<proteinExistence type="predicted"/>
<evidence type="ECO:0000313" key="2">
    <source>
        <dbReference type="Proteomes" id="UP000092460"/>
    </source>
</evidence>
<accession>A0A1B0B0U0</accession>
<organism evidence="1 2">
    <name type="scientific">Glossina palpalis gambiensis</name>
    <dbReference type="NCBI Taxonomy" id="67801"/>
    <lineage>
        <taxon>Eukaryota</taxon>
        <taxon>Metazoa</taxon>
        <taxon>Ecdysozoa</taxon>
        <taxon>Arthropoda</taxon>
        <taxon>Hexapoda</taxon>
        <taxon>Insecta</taxon>
        <taxon>Pterygota</taxon>
        <taxon>Neoptera</taxon>
        <taxon>Endopterygota</taxon>
        <taxon>Diptera</taxon>
        <taxon>Brachycera</taxon>
        <taxon>Muscomorpha</taxon>
        <taxon>Hippoboscoidea</taxon>
        <taxon>Glossinidae</taxon>
        <taxon>Glossina</taxon>
    </lineage>
</organism>
<dbReference type="Proteomes" id="UP000092460">
    <property type="component" value="Unassembled WGS sequence"/>
</dbReference>
<reference evidence="2" key="1">
    <citation type="submission" date="2015-01" db="EMBL/GenBank/DDBJ databases">
        <authorList>
            <person name="Aksoy S."/>
            <person name="Warren W."/>
            <person name="Wilson R.K."/>
        </authorList>
    </citation>
    <scope>NUCLEOTIDE SEQUENCE [LARGE SCALE GENOMIC DNA]</scope>
    <source>
        <strain evidence="2">IAEA</strain>
    </source>
</reference>
<protein>
    <submittedName>
        <fullName evidence="1">Uncharacterized protein</fullName>
    </submittedName>
</protein>
<dbReference type="EMBL" id="JXJN01006813">
    <property type="status" value="NOT_ANNOTATED_CDS"/>
    <property type="molecule type" value="Genomic_DNA"/>
</dbReference>
<name>A0A1B0B0U0_9MUSC</name>
<dbReference type="VEuPathDB" id="VectorBase:GPPI015038"/>
<dbReference type="AlphaFoldDB" id="A0A1B0B0U0"/>